<dbReference type="RefSeq" id="WP_011873001.1">
    <property type="nucleotide sequence ID" value="NC_009142.1"/>
</dbReference>
<dbReference type="AlphaFoldDB" id="A4F6F0"/>
<accession>A4F6F0</accession>
<dbReference type="HOGENOM" id="CLU_146066_0_1_11"/>
<sequence length="93" mass="9620">MAAKRGRSGVATLINGAGFVIAAMLVLHIVFVLTGFPTENGLAGSVRQAAEPLALFFPGMVDAGDEVLQVMADFGLAAVFWVLVTGLLARVFG</sequence>
<reference evidence="1 2" key="1">
    <citation type="journal article" date="2007" name="Nat. Biotechnol.">
        <title>Complete genome sequence of the erythromycin-producing bacterium Saccharopolyspora erythraea NRRL23338.</title>
        <authorList>
            <person name="Oliynyk M."/>
            <person name="Samborskyy M."/>
            <person name="Lester J.B."/>
            <person name="Mironenko T."/>
            <person name="Scott N."/>
            <person name="Dickens S."/>
            <person name="Haydock S.F."/>
            <person name="Leadlay P.F."/>
        </authorList>
    </citation>
    <scope>NUCLEOTIDE SEQUENCE [LARGE SCALE GENOMIC DNA]</scope>
    <source>
        <strain evidence="2">ATCC 11635 / DSM 40517 / JCM 4748 / NBRC 13426 / NCIMB 8594 / NRRL 2338</strain>
    </source>
</reference>
<protein>
    <submittedName>
        <fullName evidence="1">Uncharacterized protein</fullName>
    </submittedName>
</protein>
<gene>
    <name evidence="1" type="ordered locus">SACE_0275</name>
</gene>
<keyword evidence="2" id="KW-1185">Reference proteome</keyword>
<dbReference type="OrthoDB" id="4557882at2"/>
<organism evidence="1 2">
    <name type="scientific">Saccharopolyspora erythraea (strain ATCC 11635 / DSM 40517 / JCM 4748 / NBRC 13426 / NCIMB 8594 / NRRL 2338)</name>
    <dbReference type="NCBI Taxonomy" id="405948"/>
    <lineage>
        <taxon>Bacteria</taxon>
        <taxon>Bacillati</taxon>
        <taxon>Actinomycetota</taxon>
        <taxon>Actinomycetes</taxon>
        <taxon>Pseudonocardiales</taxon>
        <taxon>Pseudonocardiaceae</taxon>
        <taxon>Saccharopolyspora</taxon>
    </lineage>
</organism>
<dbReference type="STRING" id="405948.SACE_0275"/>
<evidence type="ECO:0000313" key="2">
    <source>
        <dbReference type="Proteomes" id="UP000006728"/>
    </source>
</evidence>
<dbReference type="EMBL" id="AM420293">
    <property type="protein sequence ID" value="CAL99624.1"/>
    <property type="molecule type" value="Genomic_DNA"/>
</dbReference>
<evidence type="ECO:0000313" key="1">
    <source>
        <dbReference type="EMBL" id="CAL99624.1"/>
    </source>
</evidence>
<proteinExistence type="predicted"/>
<dbReference type="Proteomes" id="UP000006728">
    <property type="component" value="Chromosome"/>
</dbReference>
<name>A4F6F0_SACEN</name>
<dbReference type="KEGG" id="sen:SACE_0275"/>
<dbReference type="eggNOG" id="ENOG5034AHN">
    <property type="taxonomic scope" value="Bacteria"/>
</dbReference>